<feature type="region of interest" description="Disordered" evidence="1">
    <location>
        <begin position="21"/>
        <end position="76"/>
    </location>
</feature>
<reference evidence="2" key="2">
    <citation type="journal article" date="2023" name="Int. J. Mol. Sci.">
        <title>De Novo Assembly and Annotation of 11 Diverse Shrub Willow (Salix) Genomes Reveals Novel Gene Organization in Sex-Linked Regions.</title>
        <authorList>
            <person name="Hyden B."/>
            <person name="Feng K."/>
            <person name="Yates T.B."/>
            <person name="Jawdy S."/>
            <person name="Cereghino C."/>
            <person name="Smart L.B."/>
            <person name="Muchero W."/>
        </authorList>
    </citation>
    <scope>NUCLEOTIDE SEQUENCE</scope>
    <source>
        <tissue evidence="2">Shoot tip</tissue>
    </source>
</reference>
<organism evidence="2 3">
    <name type="scientific">Salix suchowensis</name>
    <dbReference type="NCBI Taxonomy" id="1278906"/>
    <lineage>
        <taxon>Eukaryota</taxon>
        <taxon>Viridiplantae</taxon>
        <taxon>Streptophyta</taxon>
        <taxon>Embryophyta</taxon>
        <taxon>Tracheophyta</taxon>
        <taxon>Spermatophyta</taxon>
        <taxon>Magnoliopsida</taxon>
        <taxon>eudicotyledons</taxon>
        <taxon>Gunneridae</taxon>
        <taxon>Pentapetalae</taxon>
        <taxon>rosids</taxon>
        <taxon>fabids</taxon>
        <taxon>Malpighiales</taxon>
        <taxon>Salicaceae</taxon>
        <taxon>Saliceae</taxon>
        <taxon>Salix</taxon>
    </lineage>
</organism>
<reference evidence="2" key="1">
    <citation type="submission" date="2022-10" db="EMBL/GenBank/DDBJ databases">
        <authorList>
            <person name="Hyden B.L."/>
            <person name="Feng K."/>
            <person name="Yates T."/>
            <person name="Jawdy S."/>
            <person name="Smart L.B."/>
            <person name="Muchero W."/>
        </authorList>
    </citation>
    <scope>NUCLEOTIDE SEQUENCE</scope>
    <source>
        <tissue evidence="2">Shoot tip</tissue>
    </source>
</reference>
<gene>
    <name evidence="2" type="ORF">OIU77_015250</name>
</gene>
<evidence type="ECO:0000256" key="1">
    <source>
        <dbReference type="SAM" id="MobiDB-lite"/>
    </source>
</evidence>
<proteinExistence type="predicted"/>
<sequence>MNPENWFKKVLIWSLYIYPTAPNPPTTPTNKTPAKRVPLNALSPSNPSSASLPSPLTLSSPSSPQEMKSLAGSKAVVKEREKWRRVAI</sequence>
<evidence type="ECO:0000313" key="2">
    <source>
        <dbReference type="EMBL" id="KAJ6309453.1"/>
    </source>
</evidence>
<name>A0ABQ8ZS88_9ROSI</name>
<evidence type="ECO:0000313" key="3">
    <source>
        <dbReference type="Proteomes" id="UP001141253"/>
    </source>
</evidence>
<dbReference type="EMBL" id="JAPFFI010000026">
    <property type="protein sequence ID" value="KAJ6309453.1"/>
    <property type="molecule type" value="Genomic_DNA"/>
</dbReference>
<comment type="caution">
    <text evidence="2">The sequence shown here is derived from an EMBL/GenBank/DDBJ whole genome shotgun (WGS) entry which is preliminary data.</text>
</comment>
<dbReference type="Proteomes" id="UP001141253">
    <property type="component" value="Unassembled WGS sequence"/>
</dbReference>
<feature type="compositionally biased region" description="Low complexity" evidence="1">
    <location>
        <begin position="38"/>
        <end position="64"/>
    </location>
</feature>
<keyword evidence="3" id="KW-1185">Reference proteome</keyword>
<protein>
    <submittedName>
        <fullName evidence="2">Uncharacterized protein</fullName>
    </submittedName>
</protein>
<accession>A0ABQ8ZS88</accession>